<reference evidence="2 3" key="1">
    <citation type="submission" date="2021-06" db="EMBL/GenBank/DDBJ databases">
        <authorList>
            <person name="Palmer J.M."/>
        </authorList>
    </citation>
    <scope>NUCLEOTIDE SEQUENCE [LARGE SCALE GENOMIC DNA]</scope>
    <source>
        <strain evidence="2 3">AS_MEX2019</strain>
        <tissue evidence="2">Muscle</tissue>
    </source>
</reference>
<keyword evidence="3" id="KW-1185">Reference proteome</keyword>
<proteinExistence type="predicted"/>
<evidence type="ECO:0000313" key="2">
    <source>
        <dbReference type="EMBL" id="MEQ2309520.1"/>
    </source>
</evidence>
<gene>
    <name evidence="2" type="ORF">AMECASPLE_039614</name>
</gene>
<feature type="region of interest" description="Disordered" evidence="1">
    <location>
        <begin position="49"/>
        <end position="71"/>
    </location>
</feature>
<evidence type="ECO:0000256" key="1">
    <source>
        <dbReference type="SAM" id="MobiDB-lite"/>
    </source>
</evidence>
<sequence>MLSTGFSLDPCDFYRPCRLLVLLRLRGGALFVCCCHQEVNGLQLNNGAASQPALNTNTDRDTRLLPDIPSG</sequence>
<protein>
    <submittedName>
        <fullName evidence="2">Uncharacterized protein</fullName>
    </submittedName>
</protein>
<name>A0ABV0ZTN5_9TELE</name>
<dbReference type="EMBL" id="JAHRIP010074477">
    <property type="protein sequence ID" value="MEQ2309520.1"/>
    <property type="molecule type" value="Genomic_DNA"/>
</dbReference>
<evidence type="ECO:0000313" key="3">
    <source>
        <dbReference type="Proteomes" id="UP001469553"/>
    </source>
</evidence>
<dbReference type="Proteomes" id="UP001469553">
    <property type="component" value="Unassembled WGS sequence"/>
</dbReference>
<accession>A0ABV0ZTN5</accession>
<organism evidence="2 3">
    <name type="scientific">Ameca splendens</name>
    <dbReference type="NCBI Taxonomy" id="208324"/>
    <lineage>
        <taxon>Eukaryota</taxon>
        <taxon>Metazoa</taxon>
        <taxon>Chordata</taxon>
        <taxon>Craniata</taxon>
        <taxon>Vertebrata</taxon>
        <taxon>Euteleostomi</taxon>
        <taxon>Actinopterygii</taxon>
        <taxon>Neopterygii</taxon>
        <taxon>Teleostei</taxon>
        <taxon>Neoteleostei</taxon>
        <taxon>Acanthomorphata</taxon>
        <taxon>Ovalentaria</taxon>
        <taxon>Atherinomorphae</taxon>
        <taxon>Cyprinodontiformes</taxon>
        <taxon>Goodeidae</taxon>
        <taxon>Ameca</taxon>
    </lineage>
</organism>
<comment type="caution">
    <text evidence="2">The sequence shown here is derived from an EMBL/GenBank/DDBJ whole genome shotgun (WGS) entry which is preliminary data.</text>
</comment>